<organism evidence="4 5">
    <name type="scientific">Peptococcus simiae</name>
    <dbReference type="NCBI Taxonomy" id="1643805"/>
    <lineage>
        <taxon>Bacteria</taxon>
        <taxon>Bacillati</taxon>
        <taxon>Bacillota</taxon>
        <taxon>Clostridia</taxon>
        <taxon>Eubacteriales</taxon>
        <taxon>Peptococcaceae</taxon>
        <taxon>Peptococcus</taxon>
    </lineage>
</organism>
<keyword evidence="5" id="KW-1185">Reference proteome</keyword>
<evidence type="ECO:0000313" key="4">
    <source>
        <dbReference type="EMBL" id="MFM9414526.1"/>
    </source>
</evidence>
<feature type="domain" description="SLH" evidence="3">
    <location>
        <begin position="77"/>
        <end position="140"/>
    </location>
</feature>
<dbReference type="RefSeq" id="WP_408978132.1">
    <property type="nucleotide sequence ID" value="NZ_JBJUVG010000023.1"/>
</dbReference>
<sequence length="340" mass="36303">MPFAPLTSPAQAASAAISQGVYKDIKGHKHEALLQRWIQEGKVKGDDQGQVNPDQSITRAELAAFINRVKGFTKTADISRFKDVKTDDWYATEVARAVQAGYLVGMGPDTFAPNGQVTAEQAIAVALRLSPLPNQSTKNVQVPENLKASPWAAEAVKQAIANGIFSQADLTESLTLSSKRADNILWLDRSLNKNPALSVPGTYSLGEVNNVDVQVPGVTLKNTTISGQLTVSAKAEKGNDTVTLDQVKLTKPVVAPKEIKVVQDGKSVETKAPDKKPDQSENKKNGTVTIGGSGHSGGSAKPARPSKPDKPAQPKKPESKPASKEERKALENALKDTKFI</sequence>
<feature type="compositionally biased region" description="Basic and acidic residues" evidence="2">
    <location>
        <begin position="264"/>
        <end position="284"/>
    </location>
</feature>
<dbReference type="Pfam" id="PF00395">
    <property type="entry name" value="SLH"/>
    <property type="match status" value="2"/>
</dbReference>
<accession>A0ABW9H3F0</accession>
<evidence type="ECO:0000313" key="5">
    <source>
        <dbReference type="Proteomes" id="UP001631949"/>
    </source>
</evidence>
<evidence type="ECO:0000256" key="1">
    <source>
        <dbReference type="ARBA" id="ARBA00022737"/>
    </source>
</evidence>
<feature type="non-terminal residue" evidence="4">
    <location>
        <position position="340"/>
    </location>
</feature>
<name>A0ABW9H3F0_9FIRM</name>
<keyword evidence="1" id="KW-0677">Repeat</keyword>
<feature type="region of interest" description="Disordered" evidence="2">
    <location>
        <begin position="264"/>
        <end position="340"/>
    </location>
</feature>
<dbReference type="Proteomes" id="UP001631949">
    <property type="component" value="Unassembled WGS sequence"/>
</dbReference>
<reference evidence="4 5" key="1">
    <citation type="journal article" date="2016" name="Int. J. Syst. Evol. Microbiol.">
        <title>Peptococcus simiae sp. nov., isolated from rhesus macaque faeces and emended description of the genus Peptococcus.</title>
        <authorList>
            <person name="Shkoporov A.N."/>
            <person name="Efimov B.A."/>
            <person name="Kondova I."/>
            <person name="Ouwerling B."/>
            <person name="Chaplin A.V."/>
            <person name="Shcherbakova V.A."/>
            <person name="Langermans J.A.M."/>
        </authorList>
    </citation>
    <scope>NUCLEOTIDE SEQUENCE [LARGE SCALE GENOMIC DNA]</scope>
    <source>
        <strain evidence="4 5">M108</strain>
    </source>
</reference>
<dbReference type="InterPro" id="IPR001119">
    <property type="entry name" value="SLH_dom"/>
</dbReference>
<comment type="caution">
    <text evidence="4">The sequence shown here is derived from an EMBL/GenBank/DDBJ whole genome shotgun (WGS) entry which is preliminary data.</text>
</comment>
<evidence type="ECO:0000256" key="2">
    <source>
        <dbReference type="SAM" id="MobiDB-lite"/>
    </source>
</evidence>
<feature type="compositionally biased region" description="Basic and acidic residues" evidence="2">
    <location>
        <begin position="306"/>
        <end position="340"/>
    </location>
</feature>
<protein>
    <submittedName>
        <fullName evidence="4">S-layer homology domain-containing protein</fullName>
    </submittedName>
</protein>
<dbReference type="EMBL" id="JBJUVG010000023">
    <property type="protein sequence ID" value="MFM9414526.1"/>
    <property type="molecule type" value="Genomic_DNA"/>
</dbReference>
<evidence type="ECO:0000259" key="3">
    <source>
        <dbReference type="PROSITE" id="PS51272"/>
    </source>
</evidence>
<gene>
    <name evidence="4" type="ORF">ACKQTC_09120</name>
</gene>
<proteinExistence type="predicted"/>
<feature type="domain" description="SLH" evidence="3">
    <location>
        <begin position="17"/>
        <end position="76"/>
    </location>
</feature>
<dbReference type="PROSITE" id="PS51272">
    <property type="entry name" value="SLH"/>
    <property type="match status" value="2"/>
</dbReference>